<accession>A0ABP8JNA6</accession>
<feature type="domain" description="Phage terminase large subunit N-terminal" evidence="1">
    <location>
        <begin position="37"/>
        <end position="187"/>
    </location>
</feature>
<dbReference type="Pfam" id="PF04466">
    <property type="entry name" value="Terminase_3"/>
    <property type="match status" value="1"/>
</dbReference>
<dbReference type="Gene3D" id="3.40.50.300">
    <property type="entry name" value="P-loop containing nucleotide triphosphate hydrolases"/>
    <property type="match status" value="1"/>
</dbReference>
<dbReference type="SUPFAM" id="SSF52540">
    <property type="entry name" value="P-loop containing nucleoside triphosphate hydrolases"/>
    <property type="match status" value="1"/>
</dbReference>
<dbReference type="Proteomes" id="UP001500454">
    <property type="component" value="Unassembled WGS sequence"/>
</dbReference>
<name>A0ABP8JNA6_9BACT</name>
<gene>
    <name evidence="2" type="ORF">GCM10023186_45170</name>
</gene>
<evidence type="ECO:0000313" key="2">
    <source>
        <dbReference type="EMBL" id="GAA4393531.1"/>
    </source>
</evidence>
<evidence type="ECO:0000259" key="1">
    <source>
        <dbReference type="Pfam" id="PF04466"/>
    </source>
</evidence>
<dbReference type="EMBL" id="BAABHA010000015">
    <property type="protein sequence ID" value="GAA4393531.1"/>
    <property type="molecule type" value="Genomic_DNA"/>
</dbReference>
<sequence>MSQRLTLTPELQLKHKPYQPFGAAIGYLYDQYGEVLLEGPAGTGKSRVNLEKVHLICEKYPNTRVLIVRKTRVSCTESVLVTFEEKVLPEGSYLTDGAQRENRRSYQYRNGSSIVVGGMDKASRFMSTEFDLIYIPEATEFTEAEWESLASRINRPGQVSAIPYNQILADCNPDAPTHWLNQRCISGKTHRHVSRHEDNPGLFNHATGEWTQAGRAYMETLERLSGVRYARLRQGIWAAADGLIYETFDTAVHVIDAFPIPPQWRRIRSIDFGYTNPFVCQWWAISPDDIWYLYREIYHTQRLVEDHAKDILRLSQGERFEATYADHDAEDRATLERYGIRTIAANKAVSSGIQQVQSMLNVQANGKARLYVMRGALQTRDRALTEAKKPACTEEEFPGYTWEQQKDGRPNKEVPVKLDDHGMDTMRYAVYTPVASPRRRGLLG</sequence>
<dbReference type="Gene3D" id="3.30.420.280">
    <property type="match status" value="1"/>
</dbReference>
<dbReference type="InterPro" id="IPR027417">
    <property type="entry name" value="P-loop_NTPase"/>
</dbReference>
<dbReference type="InterPro" id="IPR035412">
    <property type="entry name" value="Terminase_L_N"/>
</dbReference>
<dbReference type="InterPro" id="IPR052380">
    <property type="entry name" value="Viral_DNA_packaging_terminase"/>
</dbReference>
<comment type="caution">
    <text evidence="2">The sequence shown here is derived from an EMBL/GenBank/DDBJ whole genome shotgun (WGS) entry which is preliminary data.</text>
</comment>
<protein>
    <submittedName>
        <fullName evidence="2">Terminase family protein</fullName>
    </submittedName>
</protein>
<keyword evidence="3" id="KW-1185">Reference proteome</keyword>
<organism evidence="2 3">
    <name type="scientific">Hymenobacter koreensis</name>
    <dbReference type="NCBI Taxonomy" id="1084523"/>
    <lineage>
        <taxon>Bacteria</taxon>
        <taxon>Pseudomonadati</taxon>
        <taxon>Bacteroidota</taxon>
        <taxon>Cytophagia</taxon>
        <taxon>Cytophagales</taxon>
        <taxon>Hymenobacteraceae</taxon>
        <taxon>Hymenobacter</taxon>
    </lineage>
</organism>
<dbReference type="PANTHER" id="PTHR39184:SF1">
    <property type="entry name" value="PBSX PHAGE TERMINASE LARGE SUBUNIT"/>
    <property type="match status" value="1"/>
</dbReference>
<dbReference type="PANTHER" id="PTHR39184">
    <property type="match status" value="1"/>
</dbReference>
<reference evidence="3" key="1">
    <citation type="journal article" date="2019" name="Int. J. Syst. Evol. Microbiol.">
        <title>The Global Catalogue of Microorganisms (GCM) 10K type strain sequencing project: providing services to taxonomists for standard genome sequencing and annotation.</title>
        <authorList>
            <consortium name="The Broad Institute Genomics Platform"/>
            <consortium name="The Broad Institute Genome Sequencing Center for Infectious Disease"/>
            <person name="Wu L."/>
            <person name="Ma J."/>
        </authorList>
    </citation>
    <scope>NUCLEOTIDE SEQUENCE [LARGE SCALE GENOMIC DNA]</scope>
    <source>
        <strain evidence="3">JCM 17924</strain>
    </source>
</reference>
<evidence type="ECO:0000313" key="3">
    <source>
        <dbReference type="Proteomes" id="UP001500454"/>
    </source>
</evidence>
<proteinExistence type="predicted"/>
<dbReference type="RefSeq" id="WP_345228001.1">
    <property type="nucleotide sequence ID" value="NZ_BAABHA010000015.1"/>
</dbReference>